<dbReference type="AlphaFoldDB" id="A0A1B0AAN5"/>
<reference evidence="3" key="1">
    <citation type="submission" date="2014-03" db="EMBL/GenBank/DDBJ databases">
        <authorList>
            <person name="Aksoy S."/>
            <person name="Warren W."/>
            <person name="Wilson R.K."/>
        </authorList>
    </citation>
    <scope>NUCLEOTIDE SEQUENCE [LARGE SCALE GENOMIC DNA]</scope>
    <source>
        <strain evidence="3">IAEA</strain>
    </source>
</reference>
<protein>
    <submittedName>
        <fullName evidence="2">Uncharacterized protein</fullName>
    </submittedName>
</protein>
<keyword evidence="1" id="KW-0472">Membrane</keyword>
<name>A0A1B0AAN5_GLOPL</name>
<feature type="transmembrane region" description="Helical" evidence="1">
    <location>
        <begin position="20"/>
        <end position="39"/>
    </location>
</feature>
<organism evidence="2 3">
    <name type="scientific">Glossina pallidipes</name>
    <name type="common">Tsetse fly</name>
    <dbReference type="NCBI Taxonomy" id="7398"/>
    <lineage>
        <taxon>Eukaryota</taxon>
        <taxon>Metazoa</taxon>
        <taxon>Ecdysozoa</taxon>
        <taxon>Arthropoda</taxon>
        <taxon>Hexapoda</taxon>
        <taxon>Insecta</taxon>
        <taxon>Pterygota</taxon>
        <taxon>Neoptera</taxon>
        <taxon>Endopterygota</taxon>
        <taxon>Diptera</taxon>
        <taxon>Brachycera</taxon>
        <taxon>Muscomorpha</taxon>
        <taxon>Hippoboscoidea</taxon>
        <taxon>Glossinidae</taxon>
        <taxon>Glossina</taxon>
    </lineage>
</organism>
<dbReference type="VEuPathDB" id="VectorBase:GPAI039520"/>
<evidence type="ECO:0000256" key="1">
    <source>
        <dbReference type="SAM" id="Phobius"/>
    </source>
</evidence>
<dbReference type="Proteomes" id="UP000092445">
    <property type="component" value="Unassembled WGS sequence"/>
</dbReference>
<reference evidence="2" key="2">
    <citation type="submission" date="2020-05" db="UniProtKB">
        <authorList>
            <consortium name="EnsemblMetazoa"/>
        </authorList>
    </citation>
    <scope>IDENTIFICATION</scope>
    <source>
        <strain evidence="2">IAEA</strain>
    </source>
</reference>
<accession>A0A1B0AAN5</accession>
<evidence type="ECO:0000313" key="3">
    <source>
        <dbReference type="Proteomes" id="UP000092445"/>
    </source>
</evidence>
<keyword evidence="1" id="KW-1133">Transmembrane helix</keyword>
<keyword evidence="1" id="KW-0812">Transmembrane</keyword>
<proteinExistence type="predicted"/>
<sequence>MLCYLTREFSDLQCKRIKIIFITHTATVVLLLPLLLAVLRCGYAIPTGTPALRYISLVRCDKRLLLRFDLELNETLSSLLASVSKEFLSVVVAEVGGGGGGSNGDKEDFRLVDGVGVVLALRDVEPDSLGLCLRLCLASRVKIRPSALTVPTLGLVDGDCLPYRTYNCDHYYAALTLAEEGREHCAALLLLVGGGGGFCFGGVMSLRCGPRFPKEP</sequence>
<keyword evidence="3" id="KW-1185">Reference proteome</keyword>
<dbReference type="EnsemblMetazoa" id="GPAI039520-RA">
    <property type="protein sequence ID" value="GPAI039520-PA"/>
    <property type="gene ID" value="GPAI039520"/>
</dbReference>
<evidence type="ECO:0000313" key="2">
    <source>
        <dbReference type="EnsemblMetazoa" id="GPAI039520-PA"/>
    </source>
</evidence>